<sequence length="76" mass="8341">MSSIVIAGSNYQIFRDGSGQIYAIADGLSCTINSNCSNAARIYFDSGCATYDSCNKLDALNNVQPYLNMVYKSFQY</sequence>
<accession>A0A345JTS9</accession>
<dbReference type="EMBL" id="CP022375">
    <property type="protein sequence ID" value="AXH30725.1"/>
    <property type="molecule type" value="Genomic_DNA"/>
</dbReference>
<proteinExistence type="predicted"/>
<dbReference type="AlphaFoldDB" id="A0A345JTS9"/>
<dbReference type="OrthoDB" id="5604732at2"/>
<name>A0A345JTS9_9GAMM</name>
<dbReference type="Proteomes" id="UP000253862">
    <property type="component" value="Chromosome"/>
</dbReference>
<organism evidence="1 2">
    <name type="scientific">Francisella opportunistica</name>
    <dbReference type="NCBI Taxonomy" id="2016517"/>
    <lineage>
        <taxon>Bacteria</taxon>
        <taxon>Pseudomonadati</taxon>
        <taxon>Pseudomonadota</taxon>
        <taxon>Gammaproteobacteria</taxon>
        <taxon>Thiotrichales</taxon>
        <taxon>Francisellaceae</taxon>
        <taxon>Francisella</taxon>
    </lineage>
</organism>
<evidence type="ECO:0000313" key="2">
    <source>
        <dbReference type="Proteomes" id="UP000253862"/>
    </source>
</evidence>
<protein>
    <submittedName>
        <fullName evidence="1">Uncharacterized protein</fullName>
    </submittedName>
</protein>
<reference evidence="1 2" key="1">
    <citation type="submission" date="2017-07" db="EMBL/GenBank/DDBJ databases">
        <title>Complete genome sequences and comparative analysis of the novel pathogen Francisella opportunistica.</title>
        <authorList>
            <person name="Dietrich E.A."/>
            <person name="Kingry L.C."/>
            <person name="Petersen J.M."/>
        </authorList>
    </citation>
    <scope>NUCLEOTIDE SEQUENCE [LARGE SCALE GENOMIC DNA]</scope>
    <source>
        <strain evidence="1 2">14-2155</strain>
    </source>
</reference>
<dbReference type="KEGG" id="foo:CGC45_07375"/>
<keyword evidence="2" id="KW-1185">Reference proteome</keyword>
<evidence type="ECO:0000313" key="1">
    <source>
        <dbReference type="EMBL" id="AXH30725.1"/>
    </source>
</evidence>
<gene>
    <name evidence="1" type="ORF">CGC43_07370</name>
</gene>